<dbReference type="OrthoDB" id="9996331at2759"/>
<dbReference type="Gene3D" id="1.10.10.10">
    <property type="entry name" value="Winged helix-like DNA-binding domain superfamily/Winged helix DNA-binding domain"/>
    <property type="match status" value="1"/>
</dbReference>
<dbReference type="Gene3D" id="3.30.420.10">
    <property type="entry name" value="Ribonuclease H-like superfamily/Ribonuclease H"/>
    <property type="match status" value="1"/>
</dbReference>
<protein>
    <submittedName>
        <fullName evidence="1">Transposase</fullName>
    </submittedName>
</protein>
<reference evidence="1 2" key="1">
    <citation type="journal article" date="2017" name="Genome Biol. Evol.">
        <title>Phytophthora megakarya and P. palmivora, closely related causal agents of cacao black pod rot, underwent increases in genome sizes and gene numbers by different mechanisms.</title>
        <authorList>
            <person name="Ali S.S."/>
            <person name="Shao J."/>
            <person name="Lary D.J."/>
            <person name="Kronmiller B."/>
            <person name="Shen D."/>
            <person name="Strem M.D."/>
            <person name="Amoako-Attah I."/>
            <person name="Akrofi A.Y."/>
            <person name="Begoude B.A."/>
            <person name="Ten Hoopen G.M."/>
            <person name="Coulibaly K."/>
            <person name="Kebe B.I."/>
            <person name="Melnick R.L."/>
            <person name="Guiltinan M.J."/>
            <person name="Tyler B.M."/>
            <person name="Meinhardt L.W."/>
            <person name="Bailey B.A."/>
        </authorList>
    </citation>
    <scope>NUCLEOTIDE SEQUENCE [LARGE SCALE GENOMIC DNA]</scope>
    <source>
        <strain evidence="2">sbr112.9</strain>
    </source>
</reference>
<evidence type="ECO:0000313" key="1">
    <source>
        <dbReference type="EMBL" id="POM66677.1"/>
    </source>
</evidence>
<comment type="caution">
    <text evidence="1">The sequence shown here is derived from an EMBL/GenBank/DDBJ whole genome shotgun (WGS) entry which is preliminary data.</text>
</comment>
<gene>
    <name evidence="1" type="ORF">PHPALM_17432</name>
</gene>
<dbReference type="InterPro" id="IPR036397">
    <property type="entry name" value="RNaseH_sf"/>
</dbReference>
<accession>A0A2P4XM97</accession>
<proteinExistence type="predicted"/>
<dbReference type="EMBL" id="NCKW01009556">
    <property type="protein sequence ID" value="POM66677.1"/>
    <property type="molecule type" value="Genomic_DNA"/>
</dbReference>
<name>A0A2P4XM97_9STRA</name>
<evidence type="ECO:0000313" key="2">
    <source>
        <dbReference type="Proteomes" id="UP000237271"/>
    </source>
</evidence>
<organism evidence="1 2">
    <name type="scientific">Phytophthora palmivora</name>
    <dbReference type="NCBI Taxonomy" id="4796"/>
    <lineage>
        <taxon>Eukaryota</taxon>
        <taxon>Sar</taxon>
        <taxon>Stramenopiles</taxon>
        <taxon>Oomycota</taxon>
        <taxon>Peronosporomycetes</taxon>
        <taxon>Peronosporales</taxon>
        <taxon>Peronosporaceae</taxon>
        <taxon>Phytophthora</taxon>
    </lineage>
</organism>
<keyword evidence="2" id="KW-1185">Reference proteome</keyword>
<dbReference type="Proteomes" id="UP000237271">
    <property type="component" value="Unassembled WGS sequence"/>
</dbReference>
<dbReference type="SUPFAM" id="SSF46689">
    <property type="entry name" value="Homeodomain-like"/>
    <property type="match status" value="1"/>
</dbReference>
<dbReference type="GO" id="GO:0003676">
    <property type="term" value="F:nucleic acid binding"/>
    <property type="evidence" value="ECO:0007669"/>
    <property type="project" value="InterPro"/>
</dbReference>
<dbReference type="InterPro" id="IPR009057">
    <property type="entry name" value="Homeodomain-like_sf"/>
</dbReference>
<dbReference type="AlphaFoldDB" id="A0A2P4XM97"/>
<dbReference type="InterPro" id="IPR036388">
    <property type="entry name" value="WH-like_DNA-bd_sf"/>
</dbReference>
<sequence>MPSQLPLKTRRLQYSHDLRILCVPKLRSGLGYASIGKILNISKSSVRNIVIRYKKHGHSVLTPRPGRKRITEVRIDRCITRAGEANRFISEISLIAEVGMEGDQYHEVRSAVGSVVVSLILAFMAAQLHRQERLAYAKKYQGMTADDYEQVMFTDEAIVEMHGTTGRRMRISHPIKELPRLWSGIHDRIIKRSVRSMPQRLDAVGKARGSHTNY</sequence>